<protein>
    <recommendedName>
        <fullName evidence="5">Secreted protein</fullName>
    </recommendedName>
</protein>
<keyword evidence="2" id="KW-0732">Signal</keyword>
<evidence type="ECO:0000313" key="3">
    <source>
        <dbReference type="EMBL" id="PTU23644.1"/>
    </source>
</evidence>
<gene>
    <name evidence="3" type="ORF">P175DRAFT_034</name>
</gene>
<feature type="chain" id="PRO_5015433804" description="Secreted protein" evidence="2">
    <location>
        <begin position="17"/>
        <end position="91"/>
    </location>
</feature>
<name>A0A2T5M553_9EURO</name>
<dbReference type="GeneID" id="63809759"/>
<dbReference type="AlphaFoldDB" id="A0A2T5M553"/>
<evidence type="ECO:0000256" key="2">
    <source>
        <dbReference type="SAM" id="SignalP"/>
    </source>
</evidence>
<feature type="signal peptide" evidence="2">
    <location>
        <begin position="1"/>
        <end position="16"/>
    </location>
</feature>
<dbReference type="VEuPathDB" id="FungiDB:P175DRAFT_034"/>
<sequence length="91" mass="9605">MIFTLLLAWNPLWCPASQMHSHHQLLLELGHLLEILLDLGAADLPLGGKGAGHGGFLHNPVQQPAAPSHGPPGPRILQKTPARGGFSGVVE</sequence>
<proteinExistence type="predicted"/>
<evidence type="ECO:0008006" key="5">
    <source>
        <dbReference type="Google" id="ProtNLM"/>
    </source>
</evidence>
<evidence type="ECO:0000256" key="1">
    <source>
        <dbReference type="SAM" id="MobiDB-lite"/>
    </source>
</evidence>
<feature type="region of interest" description="Disordered" evidence="1">
    <location>
        <begin position="55"/>
        <end position="91"/>
    </location>
</feature>
<reference evidence="3 4" key="1">
    <citation type="journal article" date="2018" name="Proc. Natl. Acad. Sci. U.S.A.">
        <title>Linking secondary metabolites to gene clusters through genome sequencing of six diverse Aspergillus species.</title>
        <authorList>
            <person name="Kaerboelling I."/>
            <person name="Vesth T.C."/>
            <person name="Frisvad J.C."/>
            <person name="Nybo J.L."/>
            <person name="Theobald S."/>
            <person name="Kuo A."/>
            <person name="Bowyer P."/>
            <person name="Matsuda Y."/>
            <person name="Mondo S."/>
            <person name="Lyhne E.K."/>
            <person name="Kogle M.E."/>
            <person name="Clum A."/>
            <person name="Lipzen A."/>
            <person name="Salamov A."/>
            <person name="Ngan C.Y."/>
            <person name="Daum C."/>
            <person name="Chiniquy J."/>
            <person name="Barry K."/>
            <person name="LaButti K."/>
            <person name="Haridas S."/>
            <person name="Simmons B.A."/>
            <person name="Magnuson J.K."/>
            <person name="Mortensen U.H."/>
            <person name="Larsen T.O."/>
            <person name="Grigoriev I.V."/>
            <person name="Baker S.E."/>
            <person name="Andersen M.R."/>
        </authorList>
    </citation>
    <scope>NUCLEOTIDE SEQUENCE [LARGE SCALE GENOMIC DNA]</scope>
    <source>
        <strain evidence="3 4">IBT 24754</strain>
    </source>
</reference>
<organism evidence="3 4">
    <name type="scientific">Aspergillus ochraceoroseus IBT 24754</name>
    <dbReference type="NCBI Taxonomy" id="1392256"/>
    <lineage>
        <taxon>Eukaryota</taxon>
        <taxon>Fungi</taxon>
        <taxon>Dikarya</taxon>
        <taxon>Ascomycota</taxon>
        <taxon>Pezizomycotina</taxon>
        <taxon>Eurotiomycetes</taxon>
        <taxon>Eurotiomycetidae</taxon>
        <taxon>Eurotiales</taxon>
        <taxon>Aspergillaceae</taxon>
        <taxon>Aspergillus</taxon>
        <taxon>Aspergillus subgen. Nidulantes</taxon>
    </lineage>
</organism>
<dbReference type="Proteomes" id="UP000244073">
    <property type="component" value="Unassembled WGS sequence"/>
</dbReference>
<evidence type="ECO:0000313" key="4">
    <source>
        <dbReference type="Proteomes" id="UP000244073"/>
    </source>
</evidence>
<dbReference type="RefSeq" id="XP_040755036.1">
    <property type="nucleotide sequence ID" value="XM_040892877.1"/>
</dbReference>
<dbReference type="EMBL" id="MSFN02000001">
    <property type="protein sequence ID" value="PTU23644.1"/>
    <property type="molecule type" value="Genomic_DNA"/>
</dbReference>
<accession>A0A2T5M553</accession>
<comment type="caution">
    <text evidence="3">The sequence shown here is derived from an EMBL/GenBank/DDBJ whole genome shotgun (WGS) entry which is preliminary data.</text>
</comment>